<name>A0A7J2U4E7_9CREN</name>
<gene>
    <name evidence="1" type="ORF">ENO26_09210</name>
</gene>
<comment type="caution">
    <text evidence="1">The sequence shown here is derived from an EMBL/GenBank/DDBJ whole genome shotgun (WGS) entry which is preliminary data.</text>
</comment>
<proteinExistence type="predicted"/>
<sequence length="291" mass="30838">MSVTVAAQQTDLLSNWDFNSSLNGWSTYSQSSLTWSSTSNPPPGAYGGAAVLSGSNLNGNFYGYIYQNFSLSTQVYVNMSIRLYITVGKPRGHFQGVDVSLSVRSSLSSSPIFICTTTNINTADQWLTPTLSCTPSQPFALQPGSYVFVANITIKTKPRGAAVPVTVYIDRVRLFTSLATFSRVIAYVSNSGSSTLYVRLILSSTSSVSSLTSTSVNIDSASQAITISSGSIQTGATSWVSIASGSSIPIQLSLTMPPSGSAELDLLLEACTQQNELGACVYYPVVVKITS</sequence>
<protein>
    <submittedName>
        <fullName evidence="1">Uncharacterized protein</fullName>
    </submittedName>
</protein>
<evidence type="ECO:0000313" key="1">
    <source>
        <dbReference type="EMBL" id="HEM67720.1"/>
    </source>
</evidence>
<dbReference type="Gene3D" id="2.60.120.260">
    <property type="entry name" value="Galactose-binding domain-like"/>
    <property type="match status" value="1"/>
</dbReference>
<dbReference type="AlphaFoldDB" id="A0A7J2U4E7"/>
<accession>A0A7J2U4E7</accession>
<dbReference type="EMBL" id="DSEU01000064">
    <property type="protein sequence ID" value="HEM67720.1"/>
    <property type="molecule type" value="Genomic_DNA"/>
</dbReference>
<organism evidence="1">
    <name type="scientific">Ignisphaera aggregans</name>
    <dbReference type="NCBI Taxonomy" id="334771"/>
    <lineage>
        <taxon>Archaea</taxon>
        <taxon>Thermoproteota</taxon>
        <taxon>Thermoprotei</taxon>
        <taxon>Desulfurococcales</taxon>
        <taxon>Desulfurococcaceae</taxon>
        <taxon>Ignisphaera</taxon>
    </lineage>
</organism>
<reference evidence="1" key="1">
    <citation type="journal article" date="2020" name="mSystems">
        <title>Genome- and Community-Level Interaction Insights into Carbon Utilization and Element Cycling Functions of Hydrothermarchaeota in Hydrothermal Sediment.</title>
        <authorList>
            <person name="Zhou Z."/>
            <person name="Liu Y."/>
            <person name="Xu W."/>
            <person name="Pan J."/>
            <person name="Luo Z.H."/>
            <person name="Li M."/>
        </authorList>
    </citation>
    <scope>NUCLEOTIDE SEQUENCE [LARGE SCALE GENOMIC DNA]</scope>
    <source>
        <strain evidence="1">SpSt-125</strain>
    </source>
</reference>